<sequence length="66" mass="7701">MYWVIKDVYMNEDNCKYVSYGIATDDYSIGDVSTVQEYVEELVHLCNKYNLSKEHLADVVEDSIIE</sequence>
<keyword evidence="2" id="KW-1185">Reference proteome</keyword>
<reference evidence="1 2" key="1">
    <citation type="submission" date="2016-10" db="EMBL/GenBank/DDBJ databases">
        <authorList>
            <person name="de Groot N.N."/>
        </authorList>
    </citation>
    <scope>NUCLEOTIDE SEQUENCE [LARGE SCALE GENOMIC DNA]</scope>
    <source>
        <strain evidence="1 2">CGMCC 1.5070</strain>
    </source>
</reference>
<evidence type="ECO:0000313" key="2">
    <source>
        <dbReference type="Proteomes" id="UP000199158"/>
    </source>
</evidence>
<gene>
    <name evidence="1" type="ORF">SAMN05216180_0398</name>
</gene>
<dbReference type="STRING" id="474960.SAMN05216180_0398"/>
<proteinExistence type="predicted"/>
<dbReference type="Pfam" id="PF20124">
    <property type="entry name" value="DUF6514"/>
    <property type="match status" value="1"/>
</dbReference>
<organism evidence="1 2">
    <name type="scientific">Hydrogenoanaerobacterium saccharovorans</name>
    <dbReference type="NCBI Taxonomy" id="474960"/>
    <lineage>
        <taxon>Bacteria</taxon>
        <taxon>Bacillati</taxon>
        <taxon>Bacillota</taxon>
        <taxon>Clostridia</taxon>
        <taxon>Eubacteriales</taxon>
        <taxon>Oscillospiraceae</taxon>
        <taxon>Hydrogenoanaerobacterium</taxon>
    </lineage>
</organism>
<dbReference type="AlphaFoldDB" id="A0A1H7Z1M7"/>
<dbReference type="Proteomes" id="UP000199158">
    <property type="component" value="Unassembled WGS sequence"/>
</dbReference>
<evidence type="ECO:0000313" key="1">
    <source>
        <dbReference type="EMBL" id="SEM52482.1"/>
    </source>
</evidence>
<protein>
    <submittedName>
        <fullName evidence="1">Uncharacterized protein</fullName>
    </submittedName>
</protein>
<dbReference type="EMBL" id="FOCG01000001">
    <property type="protein sequence ID" value="SEM52482.1"/>
    <property type="molecule type" value="Genomic_DNA"/>
</dbReference>
<accession>A0A1H7Z1M7</accession>
<name>A0A1H7Z1M7_9FIRM</name>
<dbReference type="InterPro" id="IPR017016">
    <property type="entry name" value="UCP033595"/>
</dbReference>